<feature type="domain" description="Carboxymuconolactone decarboxylase-like" evidence="1">
    <location>
        <begin position="39"/>
        <end position="119"/>
    </location>
</feature>
<evidence type="ECO:0000259" key="1">
    <source>
        <dbReference type="Pfam" id="PF02627"/>
    </source>
</evidence>
<evidence type="ECO:0000313" key="3">
    <source>
        <dbReference type="Proteomes" id="UP001340816"/>
    </source>
</evidence>
<dbReference type="PANTHER" id="PTHR33570">
    <property type="entry name" value="4-CARBOXYMUCONOLACTONE DECARBOXYLASE FAMILY PROTEIN"/>
    <property type="match status" value="1"/>
</dbReference>
<dbReference type="RefSeq" id="WP_326761702.1">
    <property type="nucleotide sequence ID" value="NZ_CP109135.1"/>
</dbReference>
<name>A0ABZ1HRB9_STRPH</name>
<reference evidence="2 3" key="1">
    <citation type="submission" date="2022-10" db="EMBL/GenBank/DDBJ databases">
        <title>The complete genomes of actinobacterial strains from the NBC collection.</title>
        <authorList>
            <person name="Joergensen T.S."/>
            <person name="Alvarez Arevalo M."/>
            <person name="Sterndorff E.B."/>
            <person name="Faurdal D."/>
            <person name="Vuksanovic O."/>
            <person name="Mourched A.-S."/>
            <person name="Charusanti P."/>
            <person name="Shaw S."/>
            <person name="Blin K."/>
            <person name="Weber T."/>
        </authorList>
    </citation>
    <scope>NUCLEOTIDE SEQUENCE [LARGE SCALE GENOMIC DNA]</scope>
    <source>
        <strain evidence="2 3">NBC 01752</strain>
    </source>
</reference>
<dbReference type="Pfam" id="PF02627">
    <property type="entry name" value="CMD"/>
    <property type="match status" value="1"/>
</dbReference>
<proteinExistence type="predicted"/>
<keyword evidence="3" id="KW-1185">Reference proteome</keyword>
<dbReference type="EMBL" id="CP109135">
    <property type="protein sequence ID" value="WSD19765.1"/>
    <property type="molecule type" value="Genomic_DNA"/>
</dbReference>
<dbReference type="Proteomes" id="UP001340816">
    <property type="component" value="Chromosome"/>
</dbReference>
<dbReference type="SUPFAM" id="SSF69118">
    <property type="entry name" value="AhpD-like"/>
    <property type="match status" value="1"/>
</dbReference>
<gene>
    <name evidence="2" type="ORF">OHB35_44680</name>
</gene>
<evidence type="ECO:0000313" key="2">
    <source>
        <dbReference type="EMBL" id="WSD19765.1"/>
    </source>
</evidence>
<protein>
    <submittedName>
        <fullName evidence="2">Carboxymuconolactone decarboxylase family protein</fullName>
    </submittedName>
</protein>
<sequence length="128" mass="14108">MDTTDARDNGRRIMNELMGDGYVEKKDQNRNSFNDVIQDYSAEVCFGRVWAREDIDRKTRSIINLAILTALNRPAQLAHHVEGAVSNGCSVAEIKEVLLQTAVYCGLPAAGEAFKVAEETLRAGGHLD</sequence>
<dbReference type="Gene3D" id="1.20.1290.10">
    <property type="entry name" value="AhpD-like"/>
    <property type="match status" value="1"/>
</dbReference>
<accession>A0ABZ1HRB9</accession>
<dbReference type="InterPro" id="IPR052512">
    <property type="entry name" value="4CMD/NDH-1_regulator"/>
</dbReference>
<dbReference type="InterPro" id="IPR029032">
    <property type="entry name" value="AhpD-like"/>
</dbReference>
<dbReference type="PANTHER" id="PTHR33570:SF2">
    <property type="entry name" value="CARBOXYMUCONOLACTONE DECARBOXYLASE-LIKE DOMAIN-CONTAINING PROTEIN"/>
    <property type="match status" value="1"/>
</dbReference>
<organism evidence="2 3">
    <name type="scientific">Streptomyces phaeochromogenes</name>
    <dbReference type="NCBI Taxonomy" id="1923"/>
    <lineage>
        <taxon>Bacteria</taxon>
        <taxon>Bacillati</taxon>
        <taxon>Actinomycetota</taxon>
        <taxon>Actinomycetes</taxon>
        <taxon>Kitasatosporales</taxon>
        <taxon>Streptomycetaceae</taxon>
        <taxon>Streptomyces</taxon>
        <taxon>Streptomyces phaeochromogenes group</taxon>
    </lineage>
</organism>
<dbReference type="InterPro" id="IPR003779">
    <property type="entry name" value="CMD-like"/>
</dbReference>